<evidence type="ECO:0000256" key="7">
    <source>
        <dbReference type="NCBIfam" id="TIGR03825"/>
    </source>
</evidence>
<dbReference type="PANTHER" id="PTHR34982">
    <property type="entry name" value="YOP PROTEINS TRANSLOCATION PROTEIN L"/>
    <property type="match status" value="1"/>
</dbReference>
<comment type="function">
    <text evidence="1">Needed for flagellar regrowth and assembly.</text>
</comment>
<dbReference type="InterPro" id="IPR051472">
    <property type="entry name" value="T3SS_Stator/FliH"/>
</dbReference>
<evidence type="ECO:0000256" key="1">
    <source>
        <dbReference type="ARBA" id="ARBA00003041"/>
    </source>
</evidence>
<keyword evidence="6" id="KW-1006">Bacterial flagellum protein export</keyword>
<keyword evidence="3" id="KW-0813">Transport</keyword>
<comment type="similarity">
    <text evidence="2">Belongs to the FliH family.</text>
</comment>
<dbReference type="GO" id="GO:0044781">
    <property type="term" value="P:bacterial-type flagellum organization"/>
    <property type="evidence" value="ECO:0007669"/>
    <property type="project" value="UniProtKB-KW"/>
</dbReference>
<keyword evidence="4" id="KW-1005">Bacterial flagellum biogenesis</keyword>
<dbReference type="NCBIfam" id="TIGR03825">
    <property type="entry name" value="FliH_bacil"/>
    <property type="match status" value="1"/>
</dbReference>
<evidence type="ECO:0000256" key="4">
    <source>
        <dbReference type="ARBA" id="ARBA00022795"/>
    </source>
</evidence>
<dbReference type="RefSeq" id="WP_158538281.1">
    <property type="nucleotide sequence ID" value="NZ_QQAY01000001.1"/>
</dbReference>
<proteinExistence type="inferred from homology"/>
<dbReference type="Proteomes" id="UP000255326">
    <property type="component" value="Unassembled WGS sequence"/>
</dbReference>
<protein>
    <recommendedName>
        <fullName evidence="7">Flagellar assembly protein FliH</fullName>
    </recommendedName>
</protein>
<evidence type="ECO:0000256" key="3">
    <source>
        <dbReference type="ARBA" id="ARBA00022448"/>
    </source>
</evidence>
<keyword evidence="10" id="KW-0282">Flagellum</keyword>
<evidence type="ECO:0000256" key="2">
    <source>
        <dbReference type="ARBA" id="ARBA00006602"/>
    </source>
</evidence>
<evidence type="ECO:0000256" key="5">
    <source>
        <dbReference type="ARBA" id="ARBA00022927"/>
    </source>
</evidence>
<accession>A0A370GVC6</accession>
<evidence type="ECO:0000313" key="11">
    <source>
        <dbReference type="Proteomes" id="UP000255326"/>
    </source>
</evidence>
<dbReference type="OrthoDB" id="19020at2"/>
<dbReference type="PANTHER" id="PTHR34982:SF1">
    <property type="entry name" value="FLAGELLAR ASSEMBLY PROTEIN FLIH"/>
    <property type="match status" value="1"/>
</dbReference>
<name>A0A370GVC6_9BACI</name>
<keyword evidence="8" id="KW-0175">Coiled coil</keyword>
<gene>
    <name evidence="10" type="ORF">DFR59_101114</name>
</gene>
<evidence type="ECO:0000313" key="10">
    <source>
        <dbReference type="EMBL" id="RDI47459.1"/>
    </source>
</evidence>
<evidence type="ECO:0000256" key="6">
    <source>
        <dbReference type="ARBA" id="ARBA00023225"/>
    </source>
</evidence>
<sequence>MSRIIKSSWKSGQEISQTKVIGLKQIVSEYAAEFESNQLMEKSEGKEREAIINAAKEEAESIRLNAEKELKELRESFQLERDQFEMEKAAWIEQAKKEGFESGFQDGRIQAMQEFSGYIQKAREVVDLSKVEFSNYLESAEKVILELGVKIAEKILNKELTEHPDTFIGVVKKALKEVKEFKEVQIHVHPLKYDLLMGQKEDLETLFPFDVNCYIYPDEDLPENSCYIESQNGRVDAGIDSQLIEIKRQLLNILEGDVN</sequence>
<dbReference type="AlphaFoldDB" id="A0A370GVC6"/>
<feature type="coiled-coil region" evidence="8">
    <location>
        <begin position="52"/>
        <end position="87"/>
    </location>
</feature>
<reference evidence="10 11" key="1">
    <citation type="submission" date="2018-07" db="EMBL/GenBank/DDBJ databases">
        <title>Genomic Encyclopedia of Type Strains, Phase IV (KMG-IV): sequencing the most valuable type-strain genomes for metagenomic binning, comparative biology and taxonomic classification.</title>
        <authorList>
            <person name="Goeker M."/>
        </authorList>
    </citation>
    <scope>NUCLEOTIDE SEQUENCE [LARGE SCALE GENOMIC DNA]</scope>
    <source>
        <strain evidence="10 11">DSM 25281</strain>
    </source>
</reference>
<keyword evidence="10" id="KW-0969">Cilium</keyword>
<evidence type="ECO:0000259" key="9">
    <source>
        <dbReference type="Pfam" id="PF02108"/>
    </source>
</evidence>
<comment type="caution">
    <text evidence="10">The sequence shown here is derived from an EMBL/GenBank/DDBJ whole genome shotgun (WGS) entry which is preliminary data.</text>
</comment>
<dbReference type="GO" id="GO:0015031">
    <property type="term" value="P:protein transport"/>
    <property type="evidence" value="ECO:0007669"/>
    <property type="project" value="UniProtKB-KW"/>
</dbReference>
<organism evidence="10 11">
    <name type="scientific">Falsibacillus pallidus</name>
    <dbReference type="NCBI Taxonomy" id="493781"/>
    <lineage>
        <taxon>Bacteria</taxon>
        <taxon>Bacillati</taxon>
        <taxon>Bacillota</taxon>
        <taxon>Bacilli</taxon>
        <taxon>Bacillales</taxon>
        <taxon>Bacillaceae</taxon>
        <taxon>Falsibacillus</taxon>
    </lineage>
</organism>
<dbReference type="InterPro" id="IPR022524">
    <property type="entry name" value="FliH_Bacilli"/>
</dbReference>
<evidence type="ECO:0000256" key="8">
    <source>
        <dbReference type="SAM" id="Coils"/>
    </source>
</evidence>
<keyword evidence="10" id="KW-0966">Cell projection</keyword>
<dbReference type="Pfam" id="PF02108">
    <property type="entry name" value="FliH"/>
    <property type="match status" value="1"/>
</dbReference>
<dbReference type="EMBL" id="QQAY01000001">
    <property type="protein sequence ID" value="RDI47459.1"/>
    <property type="molecule type" value="Genomic_DNA"/>
</dbReference>
<keyword evidence="5" id="KW-0653">Protein transport</keyword>
<dbReference type="GO" id="GO:0005829">
    <property type="term" value="C:cytosol"/>
    <property type="evidence" value="ECO:0007669"/>
    <property type="project" value="TreeGrafter"/>
</dbReference>
<dbReference type="InterPro" id="IPR018035">
    <property type="entry name" value="Flagellar_FliH/T3SS_HrpE"/>
</dbReference>
<keyword evidence="11" id="KW-1185">Reference proteome</keyword>
<feature type="domain" description="Flagellar assembly protein FliH/Type III secretion system HrpE" evidence="9">
    <location>
        <begin position="131"/>
        <end position="243"/>
    </location>
</feature>